<dbReference type="HOGENOM" id="CLU_2961024_0_0_1"/>
<dbReference type="Proteomes" id="UP000053424">
    <property type="component" value="Unassembled WGS sequence"/>
</dbReference>
<proteinExistence type="predicted"/>
<accession>A0A0C2XRM5</accession>
<reference evidence="2 3" key="1">
    <citation type="submission" date="2014-04" db="EMBL/GenBank/DDBJ databases">
        <authorList>
            <consortium name="DOE Joint Genome Institute"/>
            <person name="Kuo A."/>
            <person name="Gay G."/>
            <person name="Dore J."/>
            <person name="Kohler A."/>
            <person name="Nagy L.G."/>
            <person name="Floudas D."/>
            <person name="Copeland A."/>
            <person name="Barry K.W."/>
            <person name="Cichocki N."/>
            <person name="Veneault-Fourrey C."/>
            <person name="LaButti K."/>
            <person name="Lindquist E.A."/>
            <person name="Lipzen A."/>
            <person name="Lundell T."/>
            <person name="Morin E."/>
            <person name="Murat C."/>
            <person name="Sun H."/>
            <person name="Tunlid A."/>
            <person name="Henrissat B."/>
            <person name="Grigoriev I.V."/>
            <person name="Hibbett D.S."/>
            <person name="Martin F."/>
            <person name="Nordberg H.P."/>
            <person name="Cantor M.N."/>
            <person name="Hua S.X."/>
        </authorList>
    </citation>
    <scope>NUCLEOTIDE SEQUENCE [LARGE SCALE GENOMIC DNA]</scope>
    <source>
        <strain evidence="3">h7</strain>
    </source>
</reference>
<dbReference type="AlphaFoldDB" id="A0A0C2XRM5"/>
<evidence type="ECO:0000313" key="2">
    <source>
        <dbReference type="EMBL" id="KIM40323.1"/>
    </source>
</evidence>
<reference evidence="3" key="2">
    <citation type="submission" date="2015-01" db="EMBL/GenBank/DDBJ databases">
        <title>Evolutionary Origins and Diversification of the Mycorrhizal Mutualists.</title>
        <authorList>
            <consortium name="DOE Joint Genome Institute"/>
            <consortium name="Mycorrhizal Genomics Consortium"/>
            <person name="Kohler A."/>
            <person name="Kuo A."/>
            <person name="Nagy L.G."/>
            <person name="Floudas D."/>
            <person name="Copeland A."/>
            <person name="Barry K.W."/>
            <person name="Cichocki N."/>
            <person name="Veneault-Fourrey C."/>
            <person name="LaButti K."/>
            <person name="Lindquist E.A."/>
            <person name="Lipzen A."/>
            <person name="Lundell T."/>
            <person name="Morin E."/>
            <person name="Murat C."/>
            <person name="Riley R."/>
            <person name="Ohm R."/>
            <person name="Sun H."/>
            <person name="Tunlid A."/>
            <person name="Henrissat B."/>
            <person name="Grigoriev I.V."/>
            <person name="Hibbett D.S."/>
            <person name="Martin F."/>
        </authorList>
    </citation>
    <scope>NUCLEOTIDE SEQUENCE [LARGE SCALE GENOMIC DNA]</scope>
    <source>
        <strain evidence="3">h7</strain>
    </source>
</reference>
<feature type="signal peptide" evidence="1">
    <location>
        <begin position="1"/>
        <end position="20"/>
    </location>
</feature>
<keyword evidence="1" id="KW-0732">Signal</keyword>
<keyword evidence="3" id="KW-1185">Reference proteome</keyword>
<dbReference type="EMBL" id="KN831783">
    <property type="protein sequence ID" value="KIM40323.1"/>
    <property type="molecule type" value="Genomic_DNA"/>
</dbReference>
<sequence length="59" mass="6394">MRSTDFTAVLFACMTALVAAAPVPVISPLYEEPRKTSARGDDVAVARSPSPHCLKMQCW</sequence>
<organism evidence="2 3">
    <name type="scientific">Hebeloma cylindrosporum</name>
    <dbReference type="NCBI Taxonomy" id="76867"/>
    <lineage>
        <taxon>Eukaryota</taxon>
        <taxon>Fungi</taxon>
        <taxon>Dikarya</taxon>
        <taxon>Basidiomycota</taxon>
        <taxon>Agaricomycotina</taxon>
        <taxon>Agaricomycetes</taxon>
        <taxon>Agaricomycetidae</taxon>
        <taxon>Agaricales</taxon>
        <taxon>Agaricineae</taxon>
        <taxon>Hymenogastraceae</taxon>
        <taxon>Hebeloma</taxon>
    </lineage>
</organism>
<name>A0A0C2XRM5_HEBCY</name>
<evidence type="ECO:0000313" key="3">
    <source>
        <dbReference type="Proteomes" id="UP000053424"/>
    </source>
</evidence>
<evidence type="ECO:0000256" key="1">
    <source>
        <dbReference type="SAM" id="SignalP"/>
    </source>
</evidence>
<feature type="chain" id="PRO_5002171000" evidence="1">
    <location>
        <begin position="21"/>
        <end position="59"/>
    </location>
</feature>
<gene>
    <name evidence="2" type="ORF">M413DRAFT_28808</name>
</gene>
<protein>
    <submittedName>
        <fullName evidence="2">Uncharacterized protein</fullName>
    </submittedName>
</protein>